<protein>
    <submittedName>
        <fullName evidence="6">TetR family transcriptional regulator</fullName>
    </submittedName>
</protein>
<evidence type="ECO:0000259" key="5">
    <source>
        <dbReference type="PROSITE" id="PS50977"/>
    </source>
</evidence>
<dbReference type="Pfam" id="PF00440">
    <property type="entry name" value="TetR_N"/>
    <property type="match status" value="1"/>
</dbReference>
<dbReference type="EMBL" id="BLPG01000001">
    <property type="protein sequence ID" value="GFJ86713.1"/>
    <property type="molecule type" value="Genomic_DNA"/>
</dbReference>
<accession>A0A6V8KNH3</accession>
<proteinExistence type="predicted"/>
<dbReference type="PROSITE" id="PS50977">
    <property type="entry name" value="HTH_TETR_2"/>
    <property type="match status" value="1"/>
</dbReference>
<dbReference type="InterPro" id="IPR009057">
    <property type="entry name" value="Homeodomain-like_sf"/>
</dbReference>
<dbReference type="InterPro" id="IPR001647">
    <property type="entry name" value="HTH_TetR"/>
</dbReference>
<dbReference type="GO" id="GO:0003700">
    <property type="term" value="F:DNA-binding transcription factor activity"/>
    <property type="evidence" value="ECO:0007669"/>
    <property type="project" value="TreeGrafter"/>
</dbReference>
<dbReference type="PANTHER" id="PTHR30055">
    <property type="entry name" value="HTH-TYPE TRANSCRIPTIONAL REGULATOR RUTR"/>
    <property type="match status" value="1"/>
</dbReference>
<sequence>MGQTGGRRVRRVDAQANRGRILDVAEEVFGKGGESASTEEVARLAGVGIATVFRHFPTKAALLQAVLVRRFDRLREQAEALLDTTDPGTAFFDFYRHLVADAATKIAIGEALLDAGGDSDGEAAQASNGLRRAVGALLRQAQQAGAVRDDVELPEVYALLVATSRAAAHTDLDDEVKARALAIVFDGLAPQPVTRSG</sequence>
<dbReference type="AlphaFoldDB" id="A0A6V8KNH3"/>
<dbReference type="InterPro" id="IPR036271">
    <property type="entry name" value="Tet_transcr_reg_TetR-rel_C_sf"/>
</dbReference>
<keyword evidence="3" id="KW-0804">Transcription</keyword>
<keyword evidence="1" id="KW-0805">Transcription regulation</keyword>
<reference evidence="6 7" key="1">
    <citation type="submission" date="2020-03" db="EMBL/GenBank/DDBJ databases">
        <title>Whole genome shotgun sequence of Phytohabitans rumicis NBRC 108638.</title>
        <authorList>
            <person name="Komaki H."/>
            <person name="Tamura T."/>
        </authorList>
    </citation>
    <scope>NUCLEOTIDE SEQUENCE [LARGE SCALE GENOMIC DNA]</scope>
    <source>
        <strain evidence="6 7">NBRC 108638</strain>
    </source>
</reference>
<evidence type="ECO:0000256" key="2">
    <source>
        <dbReference type="ARBA" id="ARBA00023125"/>
    </source>
</evidence>
<evidence type="ECO:0000256" key="1">
    <source>
        <dbReference type="ARBA" id="ARBA00023015"/>
    </source>
</evidence>
<dbReference type="RefSeq" id="WP_218576948.1">
    <property type="nucleotide sequence ID" value="NZ_BAABJB010000056.1"/>
</dbReference>
<gene>
    <name evidence="6" type="ORF">Prum_003550</name>
</gene>
<evidence type="ECO:0000256" key="3">
    <source>
        <dbReference type="ARBA" id="ARBA00023163"/>
    </source>
</evidence>
<keyword evidence="2 4" id="KW-0238">DNA-binding</keyword>
<dbReference type="InterPro" id="IPR049445">
    <property type="entry name" value="TetR_SbtR-like_C"/>
</dbReference>
<comment type="caution">
    <text evidence="6">The sequence shown here is derived from an EMBL/GenBank/DDBJ whole genome shotgun (WGS) entry which is preliminary data.</text>
</comment>
<dbReference type="Proteomes" id="UP000482960">
    <property type="component" value="Unassembled WGS sequence"/>
</dbReference>
<name>A0A6V8KNH3_9ACTN</name>
<keyword evidence="7" id="KW-1185">Reference proteome</keyword>
<dbReference type="SUPFAM" id="SSF46689">
    <property type="entry name" value="Homeodomain-like"/>
    <property type="match status" value="1"/>
</dbReference>
<evidence type="ECO:0000313" key="6">
    <source>
        <dbReference type="EMBL" id="GFJ86713.1"/>
    </source>
</evidence>
<feature type="DNA-binding region" description="H-T-H motif" evidence="4">
    <location>
        <begin position="37"/>
        <end position="56"/>
    </location>
</feature>
<reference evidence="6 7" key="2">
    <citation type="submission" date="2020-03" db="EMBL/GenBank/DDBJ databases">
        <authorList>
            <person name="Ichikawa N."/>
            <person name="Kimura A."/>
            <person name="Kitahashi Y."/>
            <person name="Uohara A."/>
        </authorList>
    </citation>
    <scope>NUCLEOTIDE SEQUENCE [LARGE SCALE GENOMIC DNA]</scope>
    <source>
        <strain evidence="6 7">NBRC 108638</strain>
    </source>
</reference>
<dbReference type="Gene3D" id="1.10.357.10">
    <property type="entry name" value="Tetracycline Repressor, domain 2"/>
    <property type="match status" value="1"/>
</dbReference>
<feature type="domain" description="HTH tetR-type" evidence="5">
    <location>
        <begin position="15"/>
        <end position="74"/>
    </location>
</feature>
<dbReference type="PANTHER" id="PTHR30055:SF234">
    <property type="entry name" value="HTH-TYPE TRANSCRIPTIONAL REGULATOR BETI"/>
    <property type="match status" value="1"/>
</dbReference>
<dbReference type="PRINTS" id="PR00455">
    <property type="entry name" value="HTHTETR"/>
</dbReference>
<organism evidence="6 7">
    <name type="scientific">Phytohabitans rumicis</name>
    <dbReference type="NCBI Taxonomy" id="1076125"/>
    <lineage>
        <taxon>Bacteria</taxon>
        <taxon>Bacillati</taxon>
        <taxon>Actinomycetota</taxon>
        <taxon>Actinomycetes</taxon>
        <taxon>Micromonosporales</taxon>
        <taxon>Micromonosporaceae</taxon>
    </lineage>
</organism>
<dbReference type="Pfam" id="PF21597">
    <property type="entry name" value="TetR_C_43"/>
    <property type="match status" value="1"/>
</dbReference>
<dbReference type="GO" id="GO:0000976">
    <property type="term" value="F:transcription cis-regulatory region binding"/>
    <property type="evidence" value="ECO:0007669"/>
    <property type="project" value="TreeGrafter"/>
</dbReference>
<dbReference type="SUPFAM" id="SSF48498">
    <property type="entry name" value="Tetracyclin repressor-like, C-terminal domain"/>
    <property type="match status" value="1"/>
</dbReference>
<evidence type="ECO:0000313" key="7">
    <source>
        <dbReference type="Proteomes" id="UP000482960"/>
    </source>
</evidence>
<evidence type="ECO:0000256" key="4">
    <source>
        <dbReference type="PROSITE-ProRule" id="PRU00335"/>
    </source>
</evidence>
<dbReference type="InterPro" id="IPR050109">
    <property type="entry name" value="HTH-type_TetR-like_transc_reg"/>
</dbReference>